<evidence type="ECO:0000256" key="6">
    <source>
        <dbReference type="ARBA" id="ARBA00022723"/>
    </source>
</evidence>
<dbReference type="EMBL" id="DRZX01000141">
    <property type="protein sequence ID" value="HHS48803.1"/>
    <property type="molecule type" value="Genomic_DNA"/>
</dbReference>
<keyword evidence="10" id="KW-0411">Iron-sulfur</keyword>
<keyword evidence="8" id="KW-0378">Hydrolase</keyword>
<dbReference type="SMART" id="SM00986">
    <property type="entry name" value="UDG"/>
    <property type="match status" value="1"/>
</dbReference>
<proteinExistence type="inferred from homology"/>
<dbReference type="PANTHER" id="PTHR33693">
    <property type="entry name" value="TYPE-5 URACIL-DNA GLYCOSYLASE"/>
    <property type="match status" value="1"/>
</dbReference>
<feature type="domain" description="Uracil-DNA glycosylase-like" evidence="12">
    <location>
        <begin position="62"/>
        <end position="208"/>
    </location>
</feature>
<comment type="caution">
    <text evidence="13">The sequence shown here is derived from an EMBL/GenBank/DDBJ whole genome shotgun (WGS) entry which is preliminary data.</text>
</comment>
<dbReference type="CDD" id="cd10030">
    <property type="entry name" value="UDG-F4_TTUDGA_SPO1dp_like"/>
    <property type="match status" value="1"/>
</dbReference>
<dbReference type="SMART" id="SM00987">
    <property type="entry name" value="UreE_C"/>
    <property type="match status" value="1"/>
</dbReference>
<evidence type="ECO:0000256" key="9">
    <source>
        <dbReference type="ARBA" id="ARBA00023004"/>
    </source>
</evidence>
<dbReference type="EC" id="3.2.2.27" evidence="3"/>
<evidence type="ECO:0000256" key="7">
    <source>
        <dbReference type="ARBA" id="ARBA00022763"/>
    </source>
</evidence>
<reference evidence="13" key="1">
    <citation type="journal article" date="2020" name="mSystems">
        <title>Genome- and Community-Level Interaction Insights into Carbon Utilization and Element Cycling Functions of Hydrothermarchaeota in Hydrothermal Sediment.</title>
        <authorList>
            <person name="Zhou Z."/>
            <person name="Liu Y."/>
            <person name="Xu W."/>
            <person name="Pan J."/>
            <person name="Luo Z.H."/>
            <person name="Li M."/>
        </authorList>
    </citation>
    <scope>NUCLEOTIDE SEQUENCE [LARGE SCALE GENOMIC DNA]</scope>
    <source>
        <strain evidence="13">SpSt-1135</strain>
    </source>
</reference>
<evidence type="ECO:0000256" key="2">
    <source>
        <dbReference type="ARBA" id="ARBA00006521"/>
    </source>
</evidence>
<protein>
    <recommendedName>
        <fullName evidence="4">Type-4 uracil-DNA glycosylase</fullName>
        <ecNumber evidence="3">3.2.2.27</ecNumber>
    </recommendedName>
</protein>
<dbReference type="InterPro" id="IPR051536">
    <property type="entry name" value="UDG_Type-4/5"/>
</dbReference>
<evidence type="ECO:0000256" key="3">
    <source>
        <dbReference type="ARBA" id="ARBA00012030"/>
    </source>
</evidence>
<comment type="catalytic activity">
    <reaction evidence="1">
        <text>Hydrolyzes single-stranded DNA or mismatched double-stranded DNA and polynucleotides, releasing free uracil.</text>
        <dbReference type="EC" id="3.2.2.27"/>
    </reaction>
</comment>
<keyword evidence="7" id="KW-0227">DNA damage</keyword>
<evidence type="ECO:0000256" key="8">
    <source>
        <dbReference type="ARBA" id="ARBA00022801"/>
    </source>
</evidence>
<dbReference type="InterPro" id="IPR005273">
    <property type="entry name" value="Ura-DNA_glyco_family4"/>
</dbReference>
<gene>
    <name evidence="13" type="ORF">ENM99_02955</name>
</gene>
<dbReference type="Pfam" id="PF03167">
    <property type="entry name" value="UDG"/>
    <property type="match status" value="1"/>
</dbReference>
<name>A0A7C6A6L5_DESAE</name>
<keyword evidence="9" id="KW-0408">Iron</keyword>
<evidence type="ECO:0000259" key="12">
    <source>
        <dbReference type="SMART" id="SM00986"/>
    </source>
</evidence>
<evidence type="ECO:0000256" key="5">
    <source>
        <dbReference type="ARBA" id="ARBA00022485"/>
    </source>
</evidence>
<dbReference type="GO" id="GO:0006281">
    <property type="term" value="P:DNA repair"/>
    <property type="evidence" value="ECO:0007669"/>
    <property type="project" value="UniProtKB-KW"/>
</dbReference>
<comment type="similarity">
    <text evidence="2">Belongs to the uracil-DNA glycosylase (UDG) superfamily. Type 4 (UDGa) family.</text>
</comment>
<evidence type="ECO:0000256" key="4">
    <source>
        <dbReference type="ARBA" id="ARBA00019403"/>
    </source>
</evidence>
<dbReference type="PANTHER" id="PTHR33693:SF1">
    <property type="entry name" value="TYPE-4 URACIL-DNA GLYCOSYLASE"/>
    <property type="match status" value="1"/>
</dbReference>
<keyword evidence="5" id="KW-0004">4Fe-4S</keyword>
<dbReference type="GO" id="GO:0051539">
    <property type="term" value="F:4 iron, 4 sulfur cluster binding"/>
    <property type="evidence" value="ECO:0007669"/>
    <property type="project" value="UniProtKB-KW"/>
</dbReference>
<evidence type="ECO:0000256" key="10">
    <source>
        <dbReference type="ARBA" id="ARBA00023014"/>
    </source>
</evidence>
<organism evidence="13">
    <name type="scientific">Desulfurella acetivorans</name>
    <dbReference type="NCBI Taxonomy" id="33002"/>
    <lineage>
        <taxon>Bacteria</taxon>
        <taxon>Pseudomonadati</taxon>
        <taxon>Campylobacterota</taxon>
        <taxon>Desulfurellia</taxon>
        <taxon>Desulfurellales</taxon>
        <taxon>Desulfurellaceae</taxon>
        <taxon>Desulfurella</taxon>
    </lineage>
</organism>
<evidence type="ECO:0000256" key="11">
    <source>
        <dbReference type="ARBA" id="ARBA00023204"/>
    </source>
</evidence>
<dbReference type="Gene3D" id="3.40.470.10">
    <property type="entry name" value="Uracil-DNA glycosylase-like domain"/>
    <property type="match status" value="1"/>
</dbReference>
<dbReference type="InterPro" id="IPR036895">
    <property type="entry name" value="Uracil-DNA_glycosylase-like_sf"/>
</dbReference>
<keyword evidence="11" id="KW-0234">DNA repair</keyword>
<dbReference type="InterPro" id="IPR005122">
    <property type="entry name" value="Uracil-DNA_glycosylase-like"/>
</dbReference>
<dbReference type="NCBIfam" id="TIGR00758">
    <property type="entry name" value="UDG_fam4"/>
    <property type="match status" value="1"/>
</dbReference>
<evidence type="ECO:0000313" key="13">
    <source>
        <dbReference type="EMBL" id="HHS48803.1"/>
    </source>
</evidence>
<dbReference type="GO" id="GO:0046872">
    <property type="term" value="F:metal ion binding"/>
    <property type="evidence" value="ECO:0007669"/>
    <property type="project" value="UniProtKB-KW"/>
</dbReference>
<dbReference type="SUPFAM" id="SSF52141">
    <property type="entry name" value="Uracil-DNA glycosylase-like"/>
    <property type="match status" value="1"/>
</dbReference>
<sequence length="216" mass="24629">MEKNQWGNILNFYRDLGVEYLNIKINKKQSPKDTAKCLENLKKEVEKCRGCDLYKTKKRYVFGDGNPNANLMFIGEAPGASEDAQGLPFVGRAGQLLSDLLKEVGIDRKEVYIANCLKCRPPHNRDPQENELKACRPFLDKQIELIKPKIIITLGRFALTQLVGSNRKITQSQGVVFKQQNYTVIPTYHPAYLLRNPKAIEVFVNDLKIAKQYLGE</sequence>
<keyword evidence="6" id="KW-0479">Metal-binding</keyword>
<dbReference type="Proteomes" id="UP000886400">
    <property type="component" value="Unassembled WGS sequence"/>
</dbReference>
<evidence type="ECO:0000256" key="1">
    <source>
        <dbReference type="ARBA" id="ARBA00001400"/>
    </source>
</evidence>
<dbReference type="GO" id="GO:0004844">
    <property type="term" value="F:uracil DNA N-glycosylase activity"/>
    <property type="evidence" value="ECO:0007669"/>
    <property type="project" value="UniProtKB-EC"/>
</dbReference>
<dbReference type="AlphaFoldDB" id="A0A7C6A6L5"/>
<accession>A0A7C6A6L5</accession>